<comment type="catalytic activity">
    <reaction evidence="1">
        <text>AMP + H2O = D-ribose 5-phosphate + adenine</text>
        <dbReference type="Rhea" id="RHEA:20129"/>
        <dbReference type="ChEBI" id="CHEBI:15377"/>
        <dbReference type="ChEBI" id="CHEBI:16708"/>
        <dbReference type="ChEBI" id="CHEBI:78346"/>
        <dbReference type="ChEBI" id="CHEBI:456215"/>
        <dbReference type="EC" id="3.2.2.4"/>
    </reaction>
</comment>
<dbReference type="GO" id="GO:0005829">
    <property type="term" value="C:cytosol"/>
    <property type="evidence" value="ECO:0007669"/>
    <property type="project" value="TreeGrafter"/>
</dbReference>
<proteinExistence type="inferred from homology"/>
<dbReference type="Gene3D" id="3.40.50.450">
    <property type="match status" value="1"/>
</dbReference>
<dbReference type="SUPFAM" id="SSF102405">
    <property type="entry name" value="MCP/YpsA-like"/>
    <property type="match status" value="1"/>
</dbReference>
<evidence type="ECO:0000256" key="1">
    <source>
        <dbReference type="ARBA" id="ARBA00000274"/>
    </source>
</evidence>
<dbReference type="InterPro" id="IPR031100">
    <property type="entry name" value="LOG_fam"/>
</dbReference>
<dbReference type="EC" id="3.2.2.n1" evidence="3"/>
<dbReference type="InterPro" id="IPR005269">
    <property type="entry name" value="LOG"/>
</dbReference>
<dbReference type="Pfam" id="PF03641">
    <property type="entry name" value="Lysine_decarbox"/>
    <property type="match status" value="1"/>
</dbReference>
<dbReference type="AlphaFoldDB" id="A0AAU7SXL6"/>
<organism evidence="4">
    <name type="scientific">Acinetobacter sp. A1-4-2</name>
    <dbReference type="NCBI Taxonomy" id="3156489"/>
    <lineage>
        <taxon>Bacteria</taxon>
        <taxon>Pseudomonadati</taxon>
        <taxon>Pseudomonadota</taxon>
        <taxon>Gammaproteobacteria</taxon>
        <taxon>Moraxellales</taxon>
        <taxon>Moraxellaceae</taxon>
        <taxon>Acinetobacter</taxon>
    </lineage>
</organism>
<dbReference type="EMBL" id="CP157981">
    <property type="protein sequence ID" value="XBU15973.1"/>
    <property type="molecule type" value="Genomic_DNA"/>
</dbReference>
<dbReference type="PANTHER" id="PTHR31223:SF70">
    <property type="entry name" value="LOG FAMILY PROTEIN YJL055W"/>
    <property type="match status" value="1"/>
</dbReference>
<accession>A0AAU7SXL6</accession>
<name>A0AAU7SXL6_9GAMM</name>
<dbReference type="RefSeq" id="WP_166168693.1">
    <property type="nucleotide sequence ID" value="NZ_CP157981.1"/>
</dbReference>
<protein>
    <recommendedName>
        <fullName evidence="3">Cytokinin riboside 5'-monophosphate phosphoribohydrolase</fullName>
        <ecNumber evidence="3">3.2.2.n1</ecNumber>
    </recommendedName>
</protein>
<evidence type="ECO:0000313" key="4">
    <source>
        <dbReference type="EMBL" id="XBU15973.1"/>
    </source>
</evidence>
<gene>
    <name evidence="4" type="ORF">ABJ384_01855</name>
</gene>
<dbReference type="PANTHER" id="PTHR31223">
    <property type="entry name" value="LOG FAMILY PROTEIN YJL055W"/>
    <property type="match status" value="1"/>
</dbReference>
<evidence type="ECO:0000256" key="3">
    <source>
        <dbReference type="RuleBase" id="RU363015"/>
    </source>
</evidence>
<keyword evidence="3" id="KW-0378">Hydrolase</keyword>
<dbReference type="GO" id="GO:0008714">
    <property type="term" value="F:AMP nucleosidase activity"/>
    <property type="evidence" value="ECO:0007669"/>
    <property type="project" value="UniProtKB-EC"/>
</dbReference>
<keyword evidence="3" id="KW-0203">Cytokinin biosynthesis</keyword>
<evidence type="ECO:0000256" key="2">
    <source>
        <dbReference type="ARBA" id="ARBA00006763"/>
    </source>
</evidence>
<dbReference type="GO" id="GO:0009691">
    <property type="term" value="P:cytokinin biosynthetic process"/>
    <property type="evidence" value="ECO:0007669"/>
    <property type="project" value="UniProtKB-UniRule"/>
</dbReference>
<sequence>MTKSIAIFCGSALGTDSIFLDTAQKVGQTLARQGKTLVYGGGRSGLMGMVADSALQAGGKVIGVIPRVLVDHELAHPHLTELHVVANMHERKTRMSELSDAFIALPGGAGTLEEIFEQWTWSQLGIHLKPCAFLNVAGFYDDLLKFIQLTTVKGFTQPRFSDSMIASDSIEEILQQFDAFRAPQPKWGMADQEILVKHA</sequence>
<comment type="similarity">
    <text evidence="2 3">Belongs to the LOG family.</text>
</comment>
<dbReference type="NCBIfam" id="TIGR00730">
    <property type="entry name" value="Rossman fold protein, TIGR00730 family"/>
    <property type="match status" value="1"/>
</dbReference>
<reference evidence="4" key="1">
    <citation type="submission" date="2024-06" db="EMBL/GenBank/DDBJ databases">
        <authorList>
            <person name="Song Z."/>
        </authorList>
    </citation>
    <scope>NUCLEOTIDE SEQUENCE</scope>
    <source>
        <strain evidence="4">A1-4-2</strain>
    </source>
</reference>